<dbReference type="Proteomes" id="UP000176791">
    <property type="component" value="Unassembled WGS sequence"/>
</dbReference>
<sequence>MPKEIPTCADVLQVITDVIPALAEGNHTLARALGEAARSKDSRDLQFSRRGYPSDLLAVTGFEKYLGYIDIRLFNSTDGSTQLFLKFKPTDLNHDLFFAYYGGAVNANSPRLYGNLQDVVDFEFNLENQKFGIRSVGKGQFQNVYPFGQQEPVIFQPRRNSLWQPKNVQFSGFEVGNNIAGLTIGWVDQGPSVSITLPATVGRIDLNALSV</sequence>
<proteinExistence type="predicted"/>
<protein>
    <submittedName>
        <fullName evidence="1">Uncharacterized protein</fullName>
    </submittedName>
</protein>
<name>A0A1F5DLY8_9BACT</name>
<accession>A0A1F5DLY8</accession>
<dbReference type="STRING" id="1797460.A3E73_01930"/>
<dbReference type="EMBL" id="MEZN01000024">
    <property type="protein sequence ID" value="OGD56115.1"/>
    <property type="molecule type" value="Genomic_DNA"/>
</dbReference>
<comment type="caution">
    <text evidence="1">The sequence shown here is derived from an EMBL/GenBank/DDBJ whole genome shotgun (WGS) entry which is preliminary data.</text>
</comment>
<organism evidence="1 2">
    <name type="scientific">Candidatus Beckwithbacteria bacterium RIFCSPHIGHO2_12_FULL_47_17</name>
    <dbReference type="NCBI Taxonomy" id="1797460"/>
    <lineage>
        <taxon>Bacteria</taxon>
        <taxon>Candidatus Beckwithiibacteriota</taxon>
    </lineage>
</organism>
<gene>
    <name evidence="1" type="ORF">A3E73_01930</name>
</gene>
<evidence type="ECO:0000313" key="2">
    <source>
        <dbReference type="Proteomes" id="UP000176791"/>
    </source>
</evidence>
<evidence type="ECO:0000313" key="1">
    <source>
        <dbReference type="EMBL" id="OGD56115.1"/>
    </source>
</evidence>
<reference evidence="1 2" key="1">
    <citation type="journal article" date="2016" name="Nat. Commun.">
        <title>Thousands of microbial genomes shed light on interconnected biogeochemical processes in an aquifer system.</title>
        <authorList>
            <person name="Anantharaman K."/>
            <person name="Brown C.T."/>
            <person name="Hug L.A."/>
            <person name="Sharon I."/>
            <person name="Castelle C.J."/>
            <person name="Probst A.J."/>
            <person name="Thomas B.C."/>
            <person name="Singh A."/>
            <person name="Wilkins M.J."/>
            <person name="Karaoz U."/>
            <person name="Brodie E.L."/>
            <person name="Williams K.H."/>
            <person name="Hubbard S.S."/>
            <person name="Banfield J.F."/>
        </authorList>
    </citation>
    <scope>NUCLEOTIDE SEQUENCE [LARGE SCALE GENOMIC DNA]</scope>
</reference>
<dbReference type="AlphaFoldDB" id="A0A1F5DLY8"/>